<dbReference type="InterPro" id="IPR024079">
    <property type="entry name" value="MetalloPept_cat_dom_sf"/>
</dbReference>
<organism evidence="4 5">
    <name type="scientific">Folsomia candida</name>
    <name type="common">Springtail</name>
    <dbReference type="NCBI Taxonomy" id="158441"/>
    <lineage>
        <taxon>Eukaryota</taxon>
        <taxon>Metazoa</taxon>
        <taxon>Ecdysozoa</taxon>
        <taxon>Arthropoda</taxon>
        <taxon>Hexapoda</taxon>
        <taxon>Collembola</taxon>
        <taxon>Entomobryomorpha</taxon>
        <taxon>Isotomoidea</taxon>
        <taxon>Isotomidae</taxon>
        <taxon>Proisotominae</taxon>
        <taxon>Folsomia</taxon>
    </lineage>
</organism>
<name>A0A226D2U3_FOLCA</name>
<dbReference type="OrthoDB" id="6334998at2759"/>
<evidence type="ECO:0000256" key="1">
    <source>
        <dbReference type="PROSITE-ProRule" id="PRU01211"/>
    </source>
</evidence>
<feature type="binding site" evidence="1">
    <location>
        <position position="215"/>
    </location>
    <ligand>
        <name>Zn(2+)</name>
        <dbReference type="ChEBI" id="CHEBI:29105"/>
        <note>catalytic</note>
    </ligand>
</feature>
<dbReference type="PROSITE" id="PS51864">
    <property type="entry name" value="ASTACIN"/>
    <property type="match status" value="1"/>
</dbReference>
<evidence type="ECO:0000313" key="4">
    <source>
        <dbReference type="EMBL" id="OXA38971.1"/>
    </source>
</evidence>
<dbReference type="InterPro" id="IPR001506">
    <property type="entry name" value="Peptidase_M12A"/>
</dbReference>
<evidence type="ECO:0000313" key="5">
    <source>
        <dbReference type="Proteomes" id="UP000198287"/>
    </source>
</evidence>
<feature type="binding site" evidence="1">
    <location>
        <position position="221"/>
    </location>
    <ligand>
        <name>Zn(2+)</name>
        <dbReference type="ChEBI" id="CHEBI:29105"/>
        <note>catalytic</note>
    </ligand>
</feature>
<reference evidence="4 5" key="1">
    <citation type="submission" date="2015-12" db="EMBL/GenBank/DDBJ databases">
        <title>The genome of Folsomia candida.</title>
        <authorList>
            <person name="Faddeeva A."/>
            <person name="Derks M.F."/>
            <person name="Anvar Y."/>
            <person name="Smit S."/>
            <person name="Van Straalen N."/>
            <person name="Roelofs D."/>
        </authorList>
    </citation>
    <scope>NUCLEOTIDE SEQUENCE [LARGE SCALE GENOMIC DNA]</scope>
    <source>
        <strain evidence="4 5">VU population</strain>
        <tissue evidence="4">Whole body</tissue>
    </source>
</reference>
<comment type="cofactor">
    <cofactor evidence="1 2">
        <name>Zn(2+)</name>
        <dbReference type="ChEBI" id="CHEBI:29105"/>
    </cofactor>
    <text evidence="1 2">Binds 1 zinc ion per subunit.</text>
</comment>
<proteinExistence type="predicted"/>
<dbReference type="PRINTS" id="PR00480">
    <property type="entry name" value="ASTACIN"/>
</dbReference>
<dbReference type="Proteomes" id="UP000198287">
    <property type="component" value="Unassembled WGS sequence"/>
</dbReference>
<protein>
    <recommendedName>
        <fullName evidence="2">Metalloendopeptidase</fullName>
        <ecNumber evidence="2">3.4.24.-</ecNumber>
    </recommendedName>
</protein>
<evidence type="ECO:0000256" key="2">
    <source>
        <dbReference type="RuleBase" id="RU361183"/>
    </source>
</evidence>
<keyword evidence="1 2" id="KW-0862">Zinc</keyword>
<dbReference type="GO" id="GO:0006508">
    <property type="term" value="P:proteolysis"/>
    <property type="evidence" value="ECO:0007669"/>
    <property type="project" value="UniProtKB-KW"/>
</dbReference>
<sequence>MIGQRGAVFVDLHMVAMSQKLALFIVSAFFVGIVSSGKGGQGRERRSLVHYAQGDAIQDGRPMGSLMKMGNSEHEEKLAELIKKPKHYEEIVAKEKAKPIVTDFVESVAPSTRGATTDLSKKWDYKMTIVIAPEFSDEAREMLLSAIYTLSEALKCFQFYVTRKGVTLPSRKDHLVISRDRDGCLSMLGKQSGQQFVFLGERCNLYGTAIHEIIHALGFYHEHTRPDRDNYVTVDWSQIKTANGKLQFKISDQNYPKEYDFDSLMHYPFSPILQPLPGKVPPGARPGQRDHLSKNDIMQLQALYPCSNSPFYRKK</sequence>
<dbReference type="Pfam" id="PF01400">
    <property type="entry name" value="Astacin"/>
    <property type="match status" value="1"/>
</dbReference>
<dbReference type="GO" id="GO:0004222">
    <property type="term" value="F:metalloendopeptidase activity"/>
    <property type="evidence" value="ECO:0007669"/>
    <property type="project" value="UniProtKB-UniRule"/>
</dbReference>
<dbReference type="InterPro" id="IPR006026">
    <property type="entry name" value="Peptidase_Metallo"/>
</dbReference>
<accession>A0A226D2U3</accession>
<feature type="binding site" evidence="1">
    <location>
        <position position="211"/>
    </location>
    <ligand>
        <name>Zn(2+)</name>
        <dbReference type="ChEBI" id="CHEBI:29105"/>
        <note>catalytic</note>
    </ligand>
</feature>
<dbReference type="SUPFAM" id="SSF55486">
    <property type="entry name" value="Metalloproteases ('zincins'), catalytic domain"/>
    <property type="match status" value="1"/>
</dbReference>
<dbReference type="EC" id="3.4.24.-" evidence="2"/>
<dbReference type="SMART" id="SM00235">
    <property type="entry name" value="ZnMc"/>
    <property type="match status" value="1"/>
</dbReference>
<feature type="domain" description="Peptidase M12A" evidence="3">
    <location>
        <begin position="114"/>
        <end position="307"/>
    </location>
</feature>
<comment type="caution">
    <text evidence="4">The sequence shown here is derived from an EMBL/GenBank/DDBJ whole genome shotgun (WGS) entry which is preliminary data.</text>
</comment>
<keyword evidence="1 2" id="KW-0479">Metal-binding</keyword>
<dbReference type="GO" id="GO:0008270">
    <property type="term" value="F:zinc ion binding"/>
    <property type="evidence" value="ECO:0007669"/>
    <property type="project" value="UniProtKB-UniRule"/>
</dbReference>
<keyword evidence="5" id="KW-1185">Reference proteome</keyword>
<dbReference type="AlphaFoldDB" id="A0A226D2U3"/>
<keyword evidence="1 2" id="KW-0482">Metalloprotease</keyword>
<keyword evidence="1 2" id="KW-0378">Hydrolase</keyword>
<dbReference type="PANTHER" id="PTHR10127">
    <property type="entry name" value="DISCOIDIN, CUB, EGF, LAMININ , AND ZINC METALLOPROTEASE DOMAIN CONTAINING"/>
    <property type="match status" value="1"/>
</dbReference>
<feature type="active site" evidence="1">
    <location>
        <position position="212"/>
    </location>
</feature>
<dbReference type="PANTHER" id="PTHR10127:SF850">
    <property type="entry name" value="METALLOENDOPEPTIDASE"/>
    <property type="match status" value="1"/>
</dbReference>
<comment type="caution">
    <text evidence="1">Lacks conserved residue(s) required for the propagation of feature annotation.</text>
</comment>
<dbReference type="EMBL" id="LNIX01000042">
    <property type="protein sequence ID" value="OXA38971.1"/>
    <property type="molecule type" value="Genomic_DNA"/>
</dbReference>
<gene>
    <name evidence="4" type="ORF">Fcan01_26348</name>
</gene>
<evidence type="ECO:0000259" key="3">
    <source>
        <dbReference type="PROSITE" id="PS51864"/>
    </source>
</evidence>
<dbReference type="STRING" id="158441.A0A226D2U3"/>
<dbReference type="Gene3D" id="3.40.390.10">
    <property type="entry name" value="Collagenase (Catalytic Domain)"/>
    <property type="match status" value="1"/>
</dbReference>
<keyword evidence="1 2" id="KW-0645">Protease</keyword>